<dbReference type="Gene3D" id="1.20.5.170">
    <property type="match status" value="1"/>
</dbReference>
<dbReference type="AlphaFoldDB" id="A0A9N9H5T4"/>
<feature type="region of interest" description="Disordered" evidence="7">
    <location>
        <begin position="110"/>
        <end position="131"/>
    </location>
</feature>
<dbReference type="PROSITE" id="PS00036">
    <property type="entry name" value="BZIP_BASIC"/>
    <property type="match status" value="1"/>
</dbReference>
<keyword evidence="4" id="KW-0804">Transcription</keyword>
<dbReference type="InterPro" id="IPR046347">
    <property type="entry name" value="bZIP_sf"/>
</dbReference>
<name>A0A9N9H5T4_9GLOM</name>
<dbReference type="GO" id="GO:0001228">
    <property type="term" value="F:DNA-binding transcription activator activity, RNA polymerase II-specific"/>
    <property type="evidence" value="ECO:0007669"/>
    <property type="project" value="TreeGrafter"/>
</dbReference>
<keyword evidence="2" id="KW-0805">Transcription regulation</keyword>
<dbReference type="Proteomes" id="UP000789405">
    <property type="component" value="Unassembled WGS sequence"/>
</dbReference>
<evidence type="ECO:0000256" key="1">
    <source>
        <dbReference type="ARBA" id="ARBA00004123"/>
    </source>
</evidence>
<dbReference type="EMBL" id="CAJVPY010006340">
    <property type="protein sequence ID" value="CAG8660814.1"/>
    <property type="molecule type" value="Genomic_DNA"/>
</dbReference>
<feature type="compositionally biased region" description="Pro residues" evidence="7">
    <location>
        <begin position="114"/>
        <end position="131"/>
    </location>
</feature>
<gene>
    <name evidence="9" type="ORF">DERYTH_LOCUS10701</name>
</gene>
<dbReference type="InterPro" id="IPR004827">
    <property type="entry name" value="bZIP"/>
</dbReference>
<evidence type="ECO:0000313" key="9">
    <source>
        <dbReference type="EMBL" id="CAG8660814.1"/>
    </source>
</evidence>
<keyword evidence="10" id="KW-1185">Reference proteome</keyword>
<dbReference type="PANTHER" id="PTHR13044">
    <property type="entry name" value="ACTIVATING TRANSCRIPTION FACTOR ATF 4/5"/>
    <property type="match status" value="1"/>
</dbReference>
<evidence type="ECO:0000313" key="10">
    <source>
        <dbReference type="Proteomes" id="UP000789405"/>
    </source>
</evidence>
<dbReference type="PROSITE" id="PS50217">
    <property type="entry name" value="BZIP"/>
    <property type="match status" value="1"/>
</dbReference>
<dbReference type="SUPFAM" id="SSF57959">
    <property type="entry name" value="Leucine zipper domain"/>
    <property type="match status" value="1"/>
</dbReference>
<evidence type="ECO:0000256" key="2">
    <source>
        <dbReference type="ARBA" id="ARBA00023015"/>
    </source>
</evidence>
<keyword evidence="3" id="KW-0238">DNA-binding</keyword>
<comment type="caution">
    <text evidence="9">The sequence shown here is derived from an EMBL/GenBank/DDBJ whole genome shotgun (WGS) entry which is preliminary data.</text>
</comment>
<proteinExistence type="predicted"/>
<dbReference type="GO" id="GO:0000977">
    <property type="term" value="F:RNA polymerase II transcription regulatory region sequence-specific DNA binding"/>
    <property type="evidence" value="ECO:0007669"/>
    <property type="project" value="TreeGrafter"/>
</dbReference>
<dbReference type="OrthoDB" id="1939598at2759"/>
<dbReference type="PANTHER" id="PTHR13044:SF14">
    <property type="entry name" value="CRYPTOCEPHAL, ISOFORM A"/>
    <property type="match status" value="1"/>
</dbReference>
<evidence type="ECO:0000256" key="6">
    <source>
        <dbReference type="SAM" id="Coils"/>
    </source>
</evidence>
<evidence type="ECO:0000256" key="5">
    <source>
        <dbReference type="ARBA" id="ARBA00023242"/>
    </source>
</evidence>
<reference evidence="9" key="1">
    <citation type="submission" date="2021-06" db="EMBL/GenBank/DDBJ databases">
        <authorList>
            <person name="Kallberg Y."/>
            <person name="Tangrot J."/>
            <person name="Rosling A."/>
        </authorList>
    </citation>
    <scope>NUCLEOTIDE SEQUENCE</scope>
    <source>
        <strain evidence="9">MA453B</strain>
    </source>
</reference>
<keyword evidence="6" id="KW-0175">Coiled coil</keyword>
<evidence type="ECO:0000256" key="4">
    <source>
        <dbReference type="ARBA" id="ARBA00023163"/>
    </source>
</evidence>
<dbReference type="GO" id="GO:0005634">
    <property type="term" value="C:nucleus"/>
    <property type="evidence" value="ECO:0007669"/>
    <property type="project" value="UniProtKB-SubCell"/>
</dbReference>
<protein>
    <submittedName>
        <fullName evidence="9">962_t:CDS:1</fullName>
    </submittedName>
</protein>
<feature type="domain" description="BZIP" evidence="8">
    <location>
        <begin position="212"/>
        <end position="271"/>
    </location>
</feature>
<evidence type="ECO:0000256" key="7">
    <source>
        <dbReference type="SAM" id="MobiDB-lite"/>
    </source>
</evidence>
<sequence>MFLTNYNPSFTPQQPNLIYPNTKSREMTHPEPSNELEILSNVHYPLEFPTGVITPDDAVGQQTPEINSGPVSIQHVFHPNIPHPQQLLPISTADSITPFFDQFSSMSNSIRSFPPSPTSPPNIPSGYPSPPQRMSHCIRGNDALFPAQYSNTVTDPLNQSSPILPNQSAVCLTNTQQDGMVTPPMMMNGHDYYHPYHQMMDHSYAYRLIAEENKRRRNTAASARFRVKKKMREQALEKTSKDMTAKAEVLENKVRELEKEIKWLRSLIVEKDARLLDIERPKEQPDQD</sequence>
<organism evidence="9 10">
    <name type="scientific">Dentiscutata erythropus</name>
    <dbReference type="NCBI Taxonomy" id="1348616"/>
    <lineage>
        <taxon>Eukaryota</taxon>
        <taxon>Fungi</taxon>
        <taxon>Fungi incertae sedis</taxon>
        <taxon>Mucoromycota</taxon>
        <taxon>Glomeromycotina</taxon>
        <taxon>Glomeromycetes</taxon>
        <taxon>Diversisporales</taxon>
        <taxon>Gigasporaceae</taxon>
        <taxon>Dentiscutata</taxon>
    </lineage>
</organism>
<evidence type="ECO:0000256" key="3">
    <source>
        <dbReference type="ARBA" id="ARBA00023125"/>
    </source>
</evidence>
<comment type="subcellular location">
    <subcellularLocation>
        <location evidence="1">Nucleus</location>
    </subcellularLocation>
</comment>
<dbReference type="Pfam" id="PF07716">
    <property type="entry name" value="bZIP_2"/>
    <property type="match status" value="1"/>
</dbReference>
<keyword evidence="5" id="KW-0539">Nucleus</keyword>
<evidence type="ECO:0000259" key="8">
    <source>
        <dbReference type="PROSITE" id="PS50217"/>
    </source>
</evidence>
<feature type="coiled-coil region" evidence="6">
    <location>
        <begin position="233"/>
        <end position="267"/>
    </location>
</feature>
<accession>A0A9N9H5T4</accession>
<dbReference type="CDD" id="cd14705">
    <property type="entry name" value="bZIP_Zip1"/>
    <property type="match status" value="1"/>
</dbReference>